<sequence length="169" mass="19426">LFLSSQPTFDTTLNTPRRVPLAPESLTRIKPDRTTEGRNGLIGTEGIKQVTRIASSRWLIQRMESLVPHRYINILKGHNVRRGQASQVSIGYSYKLYGQRAPTWVFDQNTWEQKLLNLVTVSHLPFLFLEYQEFQNLISYARLAPTAPIIPSRKAPSICYRKPNSYPPE</sequence>
<comment type="caution">
    <text evidence="1">The sequence shown here is derived from an EMBL/GenBank/DDBJ whole genome shotgun (WGS) entry which is preliminary data.</text>
</comment>
<accession>A0A9W9Q107</accession>
<protein>
    <submittedName>
        <fullName evidence="1">Uncharacterized protein</fullName>
    </submittedName>
</protein>
<dbReference type="AlphaFoldDB" id="A0A9W9Q107"/>
<evidence type="ECO:0000313" key="2">
    <source>
        <dbReference type="Proteomes" id="UP001147746"/>
    </source>
</evidence>
<feature type="non-terminal residue" evidence="1">
    <location>
        <position position="1"/>
    </location>
</feature>
<evidence type="ECO:0000313" key="1">
    <source>
        <dbReference type="EMBL" id="KAJ5316463.1"/>
    </source>
</evidence>
<reference evidence="1" key="2">
    <citation type="journal article" date="2023" name="IMA Fungus">
        <title>Comparative genomic study of the Penicillium genus elucidates a diverse pangenome and 15 lateral gene transfer events.</title>
        <authorList>
            <person name="Petersen C."/>
            <person name="Sorensen T."/>
            <person name="Nielsen M.R."/>
            <person name="Sondergaard T.E."/>
            <person name="Sorensen J.L."/>
            <person name="Fitzpatrick D.A."/>
            <person name="Frisvad J.C."/>
            <person name="Nielsen K.L."/>
        </authorList>
    </citation>
    <scope>NUCLEOTIDE SEQUENCE</scope>
    <source>
        <strain evidence="1">IBT 21472</strain>
    </source>
</reference>
<reference evidence="1" key="1">
    <citation type="submission" date="2022-12" db="EMBL/GenBank/DDBJ databases">
        <authorList>
            <person name="Petersen C."/>
        </authorList>
    </citation>
    <scope>NUCLEOTIDE SEQUENCE</scope>
    <source>
        <strain evidence="1">IBT 21472</strain>
    </source>
</reference>
<name>A0A9W9Q107_9EURO</name>
<dbReference type="Proteomes" id="UP001147746">
    <property type="component" value="Unassembled WGS sequence"/>
</dbReference>
<organism evidence="1 2">
    <name type="scientific">Penicillium atrosanguineum</name>
    <dbReference type="NCBI Taxonomy" id="1132637"/>
    <lineage>
        <taxon>Eukaryota</taxon>
        <taxon>Fungi</taxon>
        <taxon>Dikarya</taxon>
        <taxon>Ascomycota</taxon>
        <taxon>Pezizomycotina</taxon>
        <taxon>Eurotiomycetes</taxon>
        <taxon>Eurotiomycetidae</taxon>
        <taxon>Eurotiales</taxon>
        <taxon>Aspergillaceae</taxon>
        <taxon>Penicillium</taxon>
    </lineage>
</organism>
<dbReference type="EMBL" id="JAPZBO010000005">
    <property type="protein sequence ID" value="KAJ5316463.1"/>
    <property type="molecule type" value="Genomic_DNA"/>
</dbReference>
<keyword evidence="2" id="KW-1185">Reference proteome</keyword>
<proteinExistence type="predicted"/>
<gene>
    <name evidence="1" type="ORF">N7476_006770</name>
</gene>